<dbReference type="EMBL" id="PDLM01000002">
    <property type="protein sequence ID" value="RDW85281.1"/>
    <property type="molecule type" value="Genomic_DNA"/>
</dbReference>
<sequence length="414" mass="47353">MSTIPRHVEKLELKDPASVVSYLRGTKFACREVRQIKLGSTNFTYRLFLDAPYGHNQVRTAILKYAASHTASEPCVNFSSDRQLYEARAMTKIPWEQFEIPASDLAKQLPILSVPKLYFEDIAHHVIIMEDGTPRKGCETWDEISHSARIFLEDIPASKEKYETAIVIGHLLGSFLARLQDWGNQSMNAEITSAAFSQNSFGKELIVDETFRDFYRNLHKTTLDMNSQLKDKLGTKIADLEERLYGNLETVAMGDFWLGNVLLSFSSEHKLERLSIIDWEFMMLGPSFLDLGHFIGEIFLIHYFESNDSVYIFLLRAFIQAYRHLIKEIDIERAICYAGAHIIMALPRRITSPRSKATCSTASACAQQAVKFMTDSELGSLNKQDDSPMYKKSRDKDALEMILQIMEERRTAME</sequence>
<accession>A0A3D8SGH2</accession>
<evidence type="ECO:0000313" key="1">
    <source>
        <dbReference type="EMBL" id="RDW85281.1"/>
    </source>
</evidence>
<keyword evidence="2" id="KW-1185">Reference proteome</keyword>
<comment type="caution">
    <text evidence="1">The sequence shown here is derived from an EMBL/GenBank/DDBJ whole genome shotgun (WGS) entry which is preliminary data.</text>
</comment>
<proteinExistence type="predicted"/>
<dbReference type="OrthoDB" id="25129at2759"/>
<dbReference type="Gene3D" id="3.30.200.20">
    <property type="entry name" value="Phosphorylase Kinase, domain 1"/>
    <property type="match status" value="1"/>
</dbReference>
<evidence type="ECO:0000313" key="2">
    <source>
        <dbReference type="Proteomes" id="UP000256645"/>
    </source>
</evidence>
<name>A0A3D8SGH2_9HELO</name>
<dbReference type="InterPro" id="IPR004119">
    <property type="entry name" value="EcKL"/>
</dbReference>
<dbReference type="AlphaFoldDB" id="A0A3D8SGH2"/>
<protein>
    <recommendedName>
        <fullName evidence="3">Aminoglycoside phosphotransferase domain-containing protein</fullName>
    </recommendedName>
</protein>
<dbReference type="InterPro" id="IPR011009">
    <property type="entry name" value="Kinase-like_dom_sf"/>
</dbReference>
<reference evidence="1 2" key="1">
    <citation type="journal article" date="2018" name="IMA Fungus">
        <title>IMA Genome-F 9: Draft genome sequence of Annulohypoxylon stygium, Aspergillus mulundensis, Berkeleyomyces basicola (syn. Thielaviopsis basicola), Ceratocystis smalleyi, two Cercospora beticola strains, Coleophoma cylindrospora, Fusarium fracticaudum, Phialophora cf. hyalina, and Morchella septimelata.</title>
        <authorList>
            <person name="Wingfield B.D."/>
            <person name="Bills G.F."/>
            <person name="Dong Y."/>
            <person name="Huang W."/>
            <person name="Nel W.J."/>
            <person name="Swalarsk-Parry B.S."/>
            <person name="Vaghefi N."/>
            <person name="Wilken P.M."/>
            <person name="An Z."/>
            <person name="de Beer Z.W."/>
            <person name="De Vos L."/>
            <person name="Chen L."/>
            <person name="Duong T.A."/>
            <person name="Gao Y."/>
            <person name="Hammerbacher A."/>
            <person name="Kikkert J.R."/>
            <person name="Li Y."/>
            <person name="Li H."/>
            <person name="Li K."/>
            <person name="Li Q."/>
            <person name="Liu X."/>
            <person name="Ma X."/>
            <person name="Naidoo K."/>
            <person name="Pethybridge S.J."/>
            <person name="Sun J."/>
            <person name="Steenkamp E.T."/>
            <person name="van der Nest M.A."/>
            <person name="van Wyk S."/>
            <person name="Wingfield M.J."/>
            <person name="Xiong C."/>
            <person name="Yue Q."/>
            <person name="Zhang X."/>
        </authorList>
    </citation>
    <scope>NUCLEOTIDE SEQUENCE [LARGE SCALE GENOMIC DNA]</scope>
    <source>
        <strain evidence="1 2">BP6252</strain>
    </source>
</reference>
<dbReference type="Proteomes" id="UP000256645">
    <property type="component" value="Unassembled WGS sequence"/>
</dbReference>
<evidence type="ECO:0008006" key="3">
    <source>
        <dbReference type="Google" id="ProtNLM"/>
    </source>
</evidence>
<organism evidence="1 2">
    <name type="scientific">Coleophoma cylindrospora</name>
    <dbReference type="NCBI Taxonomy" id="1849047"/>
    <lineage>
        <taxon>Eukaryota</taxon>
        <taxon>Fungi</taxon>
        <taxon>Dikarya</taxon>
        <taxon>Ascomycota</taxon>
        <taxon>Pezizomycotina</taxon>
        <taxon>Leotiomycetes</taxon>
        <taxon>Helotiales</taxon>
        <taxon>Dermateaceae</taxon>
        <taxon>Coleophoma</taxon>
    </lineage>
</organism>
<dbReference type="Gene3D" id="3.90.1200.10">
    <property type="match status" value="1"/>
</dbReference>
<gene>
    <name evidence="1" type="ORF">BP6252_02871</name>
</gene>
<dbReference type="SUPFAM" id="SSF56112">
    <property type="entry name" value="Protein kinase-like (PK-like)"/>
    <property type="match status" value="1"/>
</dbReference>
<dbReference type="Pfam" id="PF02958">
    <property type="entry name" value="EcKL"/>
    <property type="match status" value="1"/>
</dbReference>